<comment type="similarity">
    <text evidence="1 2">Belongs to the GST superfamily.</text>
</comment>
<reference evidence="5 6" key="1">
    <citation type="submission" date="2024-07" db="EMBL/GenBank/DDBJ databases">
        <title>Section-level genome sequencing and comparative genomics of Aspergillus sections Usti and Cavernicolus.</title>
        <authorList>
            <consortium name="Lawrence Berkeley National Laboratory"/>
            <person name="Nybo J.L."/>
            <person name="Vesth T.C."/>
            <person name="Theobald S."/>
            <person name="Frisvad J.C."/>
            <person name="Larsen T.O."/>
            <person name="Kjaerboelling I."/>
            <person name="Rothschild-Mancinelli K."/>
            <person name="Lyhne E.K."/>
            <person name="Kogle M.E."/>
            <person name="Barry K."/>
            <person name="Clum A."/>
            <person name="Na H."/>
            <person name="Ledsgaard L."/>
            <person name="Lin J."/>
            <person name="Lipzen A."/>
            <person name="Kuo A."/>
            <person name="Riley R."/>
            <person name="Mondo S."/>
            <person name="Labutti K."/>
            <person name="Haridas S."/>
            <person name="Pangalinan J."/>
            <person name="Salamov A.A."/>
            <person name="Simmons B.A."/>
            <person name="Magnuson J.K."/>
            <person name="Chen J."/>
            <person name="Drula E."/>
            <person name="Henrissat B."/>
            <person name="Wiebenga A."/>
            <person name="Lubbers R.J."/>
            <person name="Gomes A.C."/>
            <person name="Makela M.R."/>
            <person name="Stajich J."/>
            <person name="Grigoriev I.V."/>
            <person name="Mortensen U.H."/>
            <person name="De Vries R.P."/>
            <person name="Baker S.E."/>
            <person name="Andersen M.R."/>
        </authorList>
    </citation>
    <scope>NUCLEOTIDE SEQUENCE [LARGE SCALE GENOMIC DNA]</scope>
    <source>
        <strain evidence="5 6">CBS 209.92</strain>
    </source>
</reference>
<evidence type="ECO:0000313" key="5">
    <source>
        <dbReference type="EMBL" id="KAL2788753.1"/>
    </source>
</evidence>
<dbReference type="InterPro" id="IPR036249">
    <property type="entry name" value="Thioredoxin-like_sf"/>
</dbReference>
<evidence type="ECO:0000259" key="3">
    <source>
        <dbReference type="PROSITE" id="PS50404"/>
    </source>
</evidence>
<organism evidence="5 6">
    <name type="scientific">Aspergillus keveii</name>
    <dbReference type="NCBI Taxonomy" id="714993"/>
    <lineage>
        <taxon>Eukaryota</taxon>
        <taxon>Fungi</taxon>
        <taxon>Dikarya</taxon>
        <taxon>Ascomycota</taxon>
        <taxon>Pezizomycotina</taxon>
        <taxon>Eurotiomycetes</taxon>
        <taxon>Eurotiomycetidae</taxon>
        <taxon>Eurotiales</taxon>
        <taxon>Aspergillaceae</taxon>
        <taxon>Aspergillus</taxon>
        <taxon>Aspergillus subgen. Nidulantes</taxon>
    </lineage>
</organism>
<dbReference type="EMBL" id="JBFTWV010000074">
    <property type="protein sequence ID" value="KAL2788753.1"/>
    <property type="molecule type" value="Genomic_DNA"/>
</dbReference>
<dbReference type="Pfam" id="PF02798">
    <property type="entry name" value="GST_N"/>
    <property type="match status" value="1"/>
</dbReference>
<dbReference type="InterPro" id="IPR036282">
    <property type="entry name" value="Glutathione-S-Trfase_C_sf"/>
</dbReference>
<dbReference type="SUPFAM" id="SSF47616">
    <property type="entry name" value="GST C-terminal domain-like"/>
    <property type="match status" value="1"/>
</dbReference>
<dbReference type="PANTHER" id="PTHR44051:SF3">
    <property type="entry name" value="TRANSCRIPTIONAL REGULATOR URE2"/>
    <property type="match status" value="1"/>
</dbReference>
<gene>
    <name evidence="5" type="ORF">BJX66DRAFT_308187</name>
</gene>
<dbReference type="SFLD" id="SFLDG00358">
    <property type="entry name" value="Main_(cytGST)"/>
    <property type="match status" value="1"/>
</dbReference>
<dbReference type="InterPro" id="IPR004045">
    <property type="entry name" value="Glutathione_S-Trfase_N"/>
</dbReference>
<dbReference type="InterPro" id="IPR040079">
    <property type="entry name" value="Glutathione_S-Trfase"/>
</dbReference>
<dbReference type="InterPro" id="IPR010987">
    <property type="entry name" value="Glutathione-S-Trfase_C-like"/>
</dbReference>
<feature type="domain" description="GST C-terminal" evidence="4">
    <location>
        <begin position="93"/>
        <end position="219"/>
    </location>
</feature>
<protein>
    <submittedName>
        <fullName evidence="5">Glutathione S-transferase</fullName>
    </submittedName>
</protein>
<dbReference type="Gene3D" id="1.20.1050.10">
    <property type="match status" value="1"/>
</dbReference>
<keyword evidence="6" id="KW-1185">Reference proteome</keyword>
<evidence type="ECO:0000256" key="1">
    <source>
        <dbReference type="ARBA" id="ARBA00007409"/>
    </source>
</evidence>
<accession>A0ABR4FZR0</accession>
<feature type="domain" description="GST N-terminal" evidence="3">
    <location>
        <begin position="5"/>
        <end position="86"/>
    </location>
</feature>
<dbReference type="PROSITE" id="PS50404">
    <property type="entry name" value="GST_NTER"/>
    <property type="match status" value="1"/>
</dbReference>
<comment type="caution">
    <text evidence="5">The sequence shown here is derived from an EMBL/GenBank/DDBJ whole genome shotgun (WGS) entry which is preliminary data.</text>
</comment>
<dbReference type="Gene3D" id="3.40.30.10">
    <property type="entry name" value="Glutaredoxin"/>
    <property type="match status" value="1"/>
</dbReference>
<dbReference type="PANTHER" id="PTHR44051">
    <property type="entry name" value="GLUTATHIONE S-TRANSFERASE-RELATED"/>
    <property type="match status" value="1"/>
</dbReference>
<sequence>MSTNLKPINLYSHPGPNGWKVAILLEELKIPYETKFLSFAEVKQEPYTCINPNGRVPAIQDPNTGITLWESGAILEYLVETYDKDNTVSFAAGTPQYFEAKQWLHYQMSGQGPYFGQAVWFTVYHPESVSSARERYINEVRRVSGVLDGVLAGREYLVGGRYSFVDSAFLTWFGVVPQFLGDAIDLEREFPSVSAWLARLHARPAIAKAIKDREDAMAAHSS</sequence>
<dbReference type="SUPFAM" id="SSF52833">
    <property type="entry name" value="Thioredoxin-like"/>
    <property type="match status" value="1"/>
</dbReference>
<dbReference type="Proteomes" id="UP001610563">
    <property type="component" value="Unassembled WGS sequence"/>
</dbReference>
<proteinExistence type="inferred from homology"/>
<evidence type="ECO:0000256" key="2">
    <source>
        <dbReference type="RuleBase" id="RU003494"/>
    </source>
</evidence>
<dbReference type="SFLD" id="SFLDG01151">
    <property type="entry name" value="Main.2:_Nu-like"/>
    <property type="match status" value="1"/>
</dbReference>
<evidence type="ECO:0000259" key="4">
    <source>
        <dbReference type="PROSITE" id="PS50405"/>
    </source>
</evidence>
<dbReference type="PROSITE" id="PS50405">
    <property type="entry name" value="GST_CTER"/>
    <property type="match status" value="1"/>
</dbReference>
<dbReference type="CDD" id="cd03048">
    <property type="entry name" value="GST_N_Ure2p_like"/>
    <property type="match status" value="1"/>
</dbReference>
<name>A0ABR4FZR0_9EURO</name>
<evidence type="ECO:0000313" key="6">
    <source>
        <dbReference type="Proteomes" id="UP001610563"/>
    </source>
</evidence>
<dbReference type="SFLD" id="SFLDS00019">
    <property type="entry name" value="Glutathione_Transferase_(cytos"/>
    <property type="match status" value="1"/>
</dbReference>
<dbReference type="Pfam" id="PF00043">
    <property type="entry name" value="GST_C"/>
    <property type="match status" value="1"/>
</dbReference>
<dbReference type="InterPro" id="IPR004046">
    <property type="entry name" value="GST_C"/>
</dbReference>